<protein>
    <submittedName>
        <fullName evidence="1">Uncharacterized protein</fullName>
    </submittedName>
</protein>
<dbReference type="EMBL" id="AP028056">
    <property type="protein sequence ID" value="BEH02092.1"/>
    <property type="molecule type" value="Genomic_DNA"/>
</dbReference>
<dbReference type="Proteomes" id="UP001431656">
    <property type="component" value="Chromosome"/>
</dbReference>
<dbReference type="KEGG" id="broo:brsh051_13730"/>
<sequence>MLLAAVLALVVVIAGLWAAGGFQTRQTLVDKQAGEPLDLGPVELTVQQAISYDFAGEAQIEVPASCRLTTEQSAGTVHYAIARNSFAGVRVNGEVQLSSEVMMTLGVDDGLYFGQTRQILSPGVPAVACVLRFTLPLAALDADTVTVLLWRLQFTEQSNVKNDQDTSKTWNASSDGYRVQLPLTQVTR</sequence>
<evidence type="ECO:0000313" key="2">
    <source>
        <dbReference type="Proteomes" id="UP001431656"/>
    </source>
</evidence>
<gene>
    <name evidence="1" type="ORF">brsh051_13730</name>
</gene>
<name>A0AAN0K9Q2_9ACTN</name>
<organism evidence="1 2">
    <name type="scientific">Brooklawnia propionicigenes</name>
    <dbReference type="NCBI Taxonomy" id="3041175"/>
    <lineage>
        <taxon>Bacteria</taxon>
        <taxon>Bacillati</taxon>
        <taxon>Actinomycetota</taxon>
        <taxon>Actinomycetes</taxon>
        <taxon>Propionibacteriales</taxon>
        <taxon>Propionibacteriaceae</taxon>
        <taxon>Brooklawnia</taxon>
    </lineage>
</organism>
<keyword evidence="2" id="KW-1185">Reference proteome</keyword>
<reference evidence="1" key="1">
    <citation type="journal article" date="2024" name="Int. J. Syst. Evol. Microbiol.">
        <title>Brooklawnia propionicigenes sp. nov., a facultatively anaerobic, propionate-producing bacterium isolated from a methanogenic reactor treating waste from cattle farms.</title>
        <authorList>
            <person name="Akita Y."/>
            <person name="Ueki A."/>
            <person name="Tonouchi A."/>
            <person name="Sugawara Y."/>
            <person name="Honma S."/>
            <person name="Kaku N."/>
            <person name="Ueki K."/>
        </authorList>
    </citation>
    <scope>NUCLEOTIDE SEQUENCE</scope>
    <source>
        <strain evidence="1">SH051</strain>
    </source>
</reference>
<evidence type="ECO:0000313" key="1">
    <source>
        <dbReference type="EMBL" id="BEH02092.1"/>
    </source>
</evidence>
<accession>A0AAN0K9Q2</accession>
<proteinExistence type="predicted"/>
<dbReference type="AlphaFoldDB" id="A0AAN0K9Q2"/>